<dbReference type="Gene3D" id="2.60.120.260">
    <property type="entry name" value="Galactose-binding domain-like"/>
    <property type="match status" value="7"/>
</dbReference>
<dbReference type="EMBL" id="CAJFCJ010000017">
    <property type="protein sequence ID" value="CAD5122313.1"/>
    <property type="molecule type" value="Genomic_DNA"/>
</dbReference>
<accession>A0A7I8W175</accession>
<dbReference type="Proteomes" id="UP000549394">
    <property type="component" value="Unassembled WGS sequence"/>
</dbReference>
<name>A0A7I8W175_9ANNE</name>
<protein>
    <submittedName>
        <fullName evidence="1">DgyrCDS10751</fullName>
    </submittedName>
</protein>
<evidence type="ECO:0000313" key="1">
    <source>
        <dbReference type="EMBL" id="CAD5122313.1"/>
    </source>
</evidence>
<dbReference type="InterPro" id="IPR008979">
    <property type="entry name" value="Galactose-bd-like_sf"/>
</dbReference>
<dbReference type="SUPFAM" id="SSF49785">
    <property type="entry name" value="Galactose-binding domain-like"/>
    <property type="match status" value="6"/>
</dbReference>
<dbReference type="OrthoDB" id="547680at2759"/>
<gene>
    <name evidence="1" type="ORF">DGYR_LOCUS10136</name>
</gene>
<organism evidence="1 2">
    <name type="scientific">Dimorphilus gyrociliatus</name>
    <dbReference type="NCBI Taxonomy" id="2664684"/>
    <lineage>
        <taxon>Eukaryota</taxon>
        <taxon>Metazoa</taxon>
        <taxon>Spiralia</taxon>
        <taxon>Lophotrochozoa</taxon>
        <taxon>Annelida</taxon>
        <taxon>Polychaeta</taxon>
        <taxon>Polychaeta incertae sedis</taxon>
        <taxon>Dinophilidae</taxon>
        <taxon>Dimorphilus</taxon>
    </lineage>
</organism>
<keyword evidence="2" id="KW-1185">Reference proteome</keyword>
<dbReference type="InterPro" id="IPR051941">
    <property type="entry name" value="BG_Antigen-Binding_Lectin"/>
</dbReference>
<sequence>MKLSNFSAGVILFTVYLHFSFVTSAEYFSLASNFSQSQYNILRDSTIVNFTESVSYKFHFSHITDGTFFIHPSSGSCTNLRGSIVIQLDLIYYLHTINLLFGDNFNKTTISLRISAQLFAVEEECASLLLFKLSKPLAVVPCKNNVRGNYLKISNLALSSIRLCDVQAFSVNLAAKAPVYSGQLQSDPEPITDGLLNSCIIIFKGSNGKYWASVNLGAIYKVFAVGIQLKQTREIDVYSSNSHPGSVIQETDKSTCFYGNLMKHFGICSQLSNSQFVTVISVTYFKLCELAVVGNLYSISKSPNLAIKKPTYFSCSDQTTNQTKSPSFAVDGFYSTYFSLIKQPTCTYFYWAVSLLQIFQIDAIVLVNKAGSFQYFINNLALKVTNMTNLDTIRLDSNSTDYQTCQTLKPTNLLLYGETRYFPCSFNTKGMYVIVEILNHNTIFELAEIEVFGSLIDDNDLYQRINELTTVQSSFFNSKQASGPAKAVDGDASRNVFYELEGKSHSCSRSLLGTNSKYPWWMITTEKSISLKSITIVQAESQNTDDLLSYFEVTSSYKKFSKLGLDWTEEDEQHLCAIYKGAASNYKVLNLPCSNNMGGYYHTIRNLNSTRLTLCEVYFYIGIDNGYSSYTRRIRGEEKIFKHVKNRLLDSPDKCSVSVNIRKTFVFKANFPAQFLKVHFQMNDSFKDSFSVVVRKSLDNLHNSTNDQICNQHNSSYINFIENGRHMFYRCEMNCGNFLLLKSNSKTGMKICDFKVYGLSIYFILNLKYHLSITSFCSNDSPLKSPCIADKIGTNWKDIAMFKGVETNISLETTTYSGLFLVDRSLSFMWNSRSCAHFLKANYWIKIDLYSEYYVNTVRIMLSNKYTSYKSIKFQVSLVKLNADYILCGEVGYPSINLRKWKLSVQCDQKVDRLTRYVEIQSKISQVKTTICVIQVFIDNLAYNASVYSRQTENEPTNINDGLIFTCTSSLPYNGYAWISLTIGHIYNVHSVDGLYSSNTIDIITGTGHPVDYWDKSLPNFCAKAIMPINNVWHRSICNEWKQIEVNYVTFRSANTLKICELNILGVYLKDYSFPNLAQERPAWQYEGAVELSTHVSAASLANDLNYKTGLSYLAIPNTVKNPYWGVYLTKLYAIQAALIIANMDNSASAKFNTNLTLFSRKTFPNTTISTEDVLVSDENALCFHYEKETGFIGGESKYFKCDKVYKGRYFLIMQMEYGKYLQLAEVEVYGTKSNSYYHSLYHTHPHIASFLISAKTSNLLSTGRSKTLSDGSLVTNYQNVTRPSCCLIAEVNPSIGSYISMYVAYRNISKVVLVPGSNKDNKEPLIYEYRLVSTIVYYPEHLGTSSTTISVCSIGNLTITESMFYEINCQRHIPSYRMTIYNLNHVDIVLCEIIVVATSDSTFNSYHQIGVLTGSTLQPIKDIPIGFKSSCTNLTADTFVFRISKQYFDLFYILSIAFSANEDIQENFEVYTALNDNHLKENKLKLCSAHDIDKQGTIKGGEKHRFFCRKLTFANTVIVKLKRNVTIDSCQVTFQGQNAHTKMLHQKQYLSHGNDIKLEGSTLTLIKQCSRACYNNDSCLYFSVNTLTKSVSSDDTTFCNDDLANSTICSITTSRSLLNVALYKKVTSNSSINDKYFNENHLTDGSLSLFSESGSCSKFNGLNFQIVIDLDFEMPIHSIAILNSLQDGNVSYRINLLRTFNDSSKLLCKDTTYDTKNLTTAIEYVTCSQQINRLAKLIEIINLQTTLSETIICEIEVYTDNLAYSAPIYSSNVDSPTPSAIDNNIASCLISDIHPTKNMSWIIVGLLAYYQVYTIDLYSTSTTLNIGFIKTSPIGEWKFDNTTLCQVVNVVLGSWNRVKCDSIKDATQYVIVYNHVQTVSVCEMKIFGEFVRKRDLENLAKFKPTFSYGPALSTTSGIYGHSSYMVDGSYLNERTTLAIPSTWGKRFPYLTIDLVNRYLIYGAIIITRFDNIYSKDFHQKNILFVGDTPPPRNMNASEALYFPYVLCHIYENPQGFEKGEAKFLACQPNVTGRYFTLIQPVYNKQLQIAEMEVYGQLINEGFK</sequence>
<dbReference type="PANTHER" id="PTHR45713:SF6">
    <property type="entry name" value="F5_8 TYPE C DOMAIN-CONTAINING PROTEIN"/>
    <property type="match status" value="1"/>
</dbReference>
<evidence type="ECO:0000313" key="2">
    <source>
        <dbReference type="Proteomes" id="UP000549394"/>
    </source>
</evidence>
<comment type="caution">
    <text evidence="1">The sequence shown here is derived from an EMBL/GenBank/DDBJ whole genome shotgun (WGS) entry which is preliminary data.</text>
</comment>
<reference evidence="1 2" key="1">
    <citation type="submission" date="2020-08" db="EMBL/GenBank/DDBJ databases">
        <authorList>
            <person name="Hejnol A."/>
        </authorList>
    </citation>
    <scope>NUCLEOTIDE SEQUENCE [LARGE SCALE GENOMIC DNA]</scope>
</reference>
<dbReference type="PANTHER" id="PTHR45713">
    <property type="entry name" value="FTP DOMAIN-CONTAINING PROTEIN"/>
    <property type="match status" value="1"/>
</dbReference>
<proteinExistence type="predicted"/>